<gene>
    <name evidence="5" type="primary">cas6</name>
    <name evidence="5" type="ORF">J7I42_23170</name>
</gene>
<keyword evidence="2" id="KW-0694">RNA-binding</keyword>
<dbReference type="Pfam" id="PF21350">
    <property type="entry name" value="Cas6_I-A"/>
    <property type="match status" value="1"/>
</dbReference>
<evidence type="ECO:0000259" key="4">
    <source>
        <dbReference type="Pfam" id="PF01881"/>
    </source>
</evidence>
<feature type="domain" description="CRISPR associated protein Cas6 C-terminal" evidence="4">
    <location>
        <begin position="135"/>
        <end position="264"/>
    </location>
</feature>
<proteinExistence type="inferred from homology"/>
<evidence type="ECO:0000256" key="2">
    <source>
        <dbReference type="ARBA" id="ARBA00022884"/>
    </source>
</evidence>
<dbReference type="Proteomes" id="UP000677244">
    <property type="component" value="Unassembled WGS sequence"/>
</dbReference>
<sequence>MRIALTLTPCASHGLLPINYQYPLSAAIYRIIQRADEKYSAFLHKEGYKLNWKSFKLFSFSDLRMPFRIQGDRLYIHSSPASLIVCFHIEEAAANFIKGLFINQQLNISDKISRAQFSINNVQLLPDLFNSVHHTEPEVVLQPISPLVVGRKNSKGNYDFLNPGDPDFNEWFIHNWIEKYKAINCNDSIDVETIRSCIAVRLLTSGQEIKSRLITIKAFTPQQTQIRGFTKFRIKVKAPKPLLQLAMNSGFGLYNAQGMGCMEVSEMIG</sequence>
<evidence type="ECO:0000313" key="5">
    <source>
        <dbReference type="EMBL" id="MBO9203210.1"/>
    </source>
</evidence>
<dbReference type="NCBIfam" id="TIGR01877">
    <property type="entry name" value="cas_cas6"/>
    <property type="match status" value="1"/>
</dbReference>
<organism evidence="5 6">
    <name type="scientific">Niastella soli</name>
    <dbReference type="NCBI Taxonomy" id="2821487"/>
    <lineage>
        <taxon>Bacteria</taxon>
        <taxon>Pseudomonadati</taxon>
        <taxon>Bacteroidota</taxon>
        <taxon>Chitinophagia</taxon>
        <taxon>Chitinophagales</taxon>
        <taxon>Chitinophagaceae</taxon>
        <taxon>Niastella</taxon>
    </lineage>
</organism>
<dbReference type="EMBL" id="JAGHKO010000005">
    <property type="protein sequence ID" value="MBO9203210.1"/>
    <property type="molecule type" value="Genomic_DNA"/>
</dbReference>
<keyword evidence="3" id="KW-0051">Antiviral defense</keyword>
<comment type="caution">
    <text evidence="5">The sequence shown here is derived from an EMBL/GenBank/DDBJ whole genome shotgun (WGS) entry which is preliminary data.</text>
</comment>
<dbReference type="Pfam" id="PF01881">
    <property type="entry name" value="Cas_Cas6_C"/>
    <property type="match status" value="1"/>
</dbReference>
<dbReference type="RefSeq" id="WP_209141261.1">
    <property type="nucleotide sequence ID" value="NZ_JAGHKO010000005.1"/>
</dbReference>
<evidence type="ECO:0000313" key="6">
    <source>
        <dbReference type="Proteomes" id="UP000677244"/>
    </source>
</evidence>
<dbReference type="InterPro" id="IPR045747">
    <property type="entry name" value="CRISPR-assoc_prot_Cas6_N_sf"/>
</dbReference>
<dbReference type="InterPro" id="IPR010156">
    <property type="entry name" value="CRISPR-assoc_prot_Cas6"/>
</dbReference>
<dbReference type="PANTHER" id="PTHR36984:SF1">
    <property type="entry name" value="CRISPR-ASSOCIATED ENDORIBONUCLEASE CAS6 1"/>
    <property type="match status" value="1"/>
</dbReference>
<keyword evidence="6" id="KW-1185">Reference proteome</keyword>
<dbReference type="CDD" id="cd21140">
    <property type="entry name" value="Cas6_I-like"/>
    <property type="match status" value="1"/>
</dbReference>
<dbReference type="Gene3D" id="3.30.70.1890">
    <property type="match status" value="1"/>
</dbReference>
<evidence type="ECO:0000256" key="3">
    <source>
        <dbReference type="ARBA" id="ARBA00023118"/>
    </source>
</evidence>
<reference evidence="5 6" key="1">
    <citation type="submission" date="2021-03" db="EMBL/GenBank/DDBJ databases">
        <title>Assistant Professor.</title>
        <authorList>
            <person name="Huq M.A."/>
        </authorList>
    </citation>
    <scope>NUCLEOTIDE SEQUENCE [LARGE SCALE GENOMIC DNA]</scope>
    <source>
        <strain evidence="5 6">MAH-29</strain>
    </source>
</reference>
<dbReference type="InterPro" id="IPR049435">
    <property type="entry name" value="Cas_Cas6_C"/>
</dbReference>
<dbReference type="Gene3D" id="3.30.70.1900">
    <property type="match status" value="1"/>
</dbReference>
<name>A0ABS3YZ60_9BACT</name>
<dbReference type="PIRSF" id="PIRSF005054">
    <property type="entry name" value="PF1131"/>
    <property type="match status" value="1"/>
</dbReference>
<evidence type="ECO:0000256" key="1">
    <source>
        <dbReference type="ARBA" id="ARBA00005937"/>
    </source>
</evidence>
<dbReference type="PANTHER" id="PTHR36984">
    <property type="entry name" value="CRISPR-ASSOCIATED ENDORIBONUCLEASE CAS6 1"/>
    <property type="match status" value="1"/>
</dbReference>
<comment type="similarity">
    <text evidence="1">Belongs to the CRISPR-associated protein Cas6/Cse3/CasE family.</text>
</comment>
<accession>A0ABS3YZ60</accession>
<protein>
    <submittedName>
        <fullName evidence="5">CRISPR-associated endoribonuclease Cas6</fullName>
    </submittedName>
</protein>